<dbReference type="InterPro" id="IPR036609">
    <property type="entry name" value="LCCL_sf"/>
</dbReference>
<protein>
    <recommendedName>
        <fullName evidence="2">LCCL domain-containing protein</fullName>
    </recommendedName>
</protein>
<gene>
    <name evidence="3" type="ORF">SCP_0111280</name>
</gene>
<dbReference type="RefSeq" id="XP_027609158.1">
    <property type="nucleotide sequence ID" value="XM_027753357.1"/>
</dbReference>
<feature type="domain" description="LCCL" evidence="2">
    <location>
        <begin position="145"/>
        <end position="263"/>
    </location>
</feature>
<dbReference type="InParanoid" id="A0A401G7V3"/>
<name>A0A401G7V3_9APHY</name>
<dbReference type="GeneID" id="38775162"/>
<organism evidence="3 4">
    <name type="scientific">Sparassis crispa</name>
    <dbReference type="NCBI Taxonomy" id="139825"/>
    <lineage>
        <taxon>Eukaryota</taxon>
        <taxon>Fungi</taxon>
        <taxon>Dikarya</taxon>
        <taxon>Basidiomycota</taxon>
        <taxon>Agaricomycotina</taxon>
        <taxon>Agaricomycetes</taxon>
        <taxon>Polyporales</taxon>
        <taxon>Sparassidaceae</taxon>
        <taxon>Sparassis</taxon>
    </lineage>
</organism>
<dbReference type="PANTHER" id="PTHR31331">
    <property type="entry name" value="LCCL DOMAIN PROTEIN (AFU_ORTHOLOGUE AFUA_5G08630)"/>
    <property type="match status" value="1"/>
</dbReference>
<dbReference type="SUPFAM" id="SSF69848">
    <property type="entry name" value="LCCL domain"/>
    <property type="match status" value="1"/>
</dbReference>
<feature type="transmembrane region" description="Helical" evidence="1">
    <location>
        <begin position="466"/>
        <end position="484"/>
    </location>
</feature>
<evidence type="ECO:0000313" key="3">
    <source>
        <dbReference type="EMBL" id="GBE78245.1"/>
    </source>
</evidence>
<dbReference type="EMBL" id="BFAD01000001">
    <property type="protein sequence ID" value="GBE78245.1"/>
    <property type="molecule type" value="Genomic_DNA"/>
</dbReference>
<dbReference type="OrthoDB" id="441660at2759"/>
<proteinExistence type="predicted"/>
<keyword evidence="1" id="KW-1133">Transmembrane helix</keyword>
<evidence type="ECO:0000259" key="2">
    <source>
        <dbReference type="PROSITE" id="PS50820"/>
    </source>
</evidence>
<keyword evidence="4" id="KW-1185">Reference proteome</keyword>
<dbReference type="InterPro" id="IPR004043">
    <property type="entry name" value="LCCL"/>
</dbReference>
<dbReference type="AlphaFoldDB" id="A0A401G7V3"/>
<feature type="transmembrane region" description="Helical" evidence="1">
    <location>
        <begin position="312"/>
        <end position="329"/>
    </location>
</feature>
<feature type="transmembrane region" description="Helical" evidence="1">
    <location>
        <begin position="439"/>
        <end position="460"/>
    </location>
</feature>
<evidence type="ECO:0000256" key="1">
    <source>
        <dbReference type="SAM" id="Phobius"/>
    </source>
</evidence>
<dbReference type="PROSITE" id="PS50820">
    <property type="entry name" value="LCCL"/>
    <property type="match status" value="1"/>
</dbReference>
<dbReference type="PANTHER" id="PTHR31331:SF1">
    <property type="entry name" value="CYSTEINE RICH SECRETORY PROTEIN LCCL DOMAIN CONTAINING 2"/>
    <property type="match status" value="1"/>
</dbReference>
<dbReference type="InterPro" id="IPR051957">
    <property type="entry name" value="CRISP-LCCL_domain"/>
</dbReference>
<dbReference type="Gene3D" id="2.170.130.20">
    <property type="entry name" value="LCCL-like domain"/>
    <property type="match status" value="1"/>
</dbReference>
<keyword evidence="1" id="KW-0812">Transmembrane</keyword>
<dbReference type="Proteomes" id="UP000287166">
    <property type="component" value="Unassembled WGS sequence"/>
</dbReference>
<feature type="transmembrane region" description="Helical" evidence="1">
    <location>
        <begin position="491"/>
        <end position="510"/>
    </location>
</feature>
<feature type="transmembrane region" description="Helical" evidence="1">
    <location>
        <begin position="287"/>
        <end position="305"/>
    </location>
</feature>
<reference evidence="3 4" key="1">
    <citation type="journal article" date="2018" name="Sci. Rep.">
        <title>Genome sequence of the cauliflower mushroom Sparassis crispa (Hanabiratake) and its association with beneficial usage.</title>
        <authorList>
            <person name="Kiyama R."/>
            <person name="Furutani Y."/>
            <person name="Kawaguchi K."/>
            <person name="Nakanishi T."/>
        </authorList>
    </citation>
    <scope>NUCLEOTIDE SEQUENCE [LARGE SCALE GENOMIC DNA]</scope>
</reference>
<accession>A0A401G7V3</accession>
<dbReference type="STRING" id="139825.A0A401G7V3"/>
<comment type="caution">
    <text evidence="3">The sequence shown here is derived from an EMBL/GenBank/DDBJ whole genome shotgun (WGS) entry which is preliminary data.</text>
</comment>
<sequence length="626" mass="67991">MPPSSPSIASSSRSTHVELASGISTSLSGKYPPDAFNVEIFGIPHLTSNPWYQRAYSAFAAKHSRIARVVKYLRGPRPKVELTDPTPFLNLTLHTGRRSYSLALEPALIRVTRPFTSPWLFIILTIGYVIAVAFISRAQSFLTPADSFVSCTATYWSANNGCGLDGQDCMPFSNSSFNFRCPAQCSSVVLENPRTVGDVKVDYIPLIVGGGDVNETYRGDTFICAAAIQSGLINDSKGGCGSLQLVGNYTDYLPFAARGLSSIGFPTTFPLSFRFAPSTSLHHCSDLRNYALVLDVIVTAALFLVLRPKSIVLYWCIVCIGFWHVALFSQPMATPPPLDQAFGAFLPSLFIAYAFWRLAFRFTLPAFRNAPIEAAVWYLAPYWAGVLTNITTDKIPINTLTATTLRTEPGAIPALVIILVILLCIVINQVRVIRKTGWLPYYLGWYVAGGLTALVVALLPGLQFRLHHYILAMVLIPGTAWPTRASAVYQGFLLGMFLNGAAAWGLASILQTAADLQGDGPSGSAMPSFLTNSTNWNASIPLINQIISWSALPDASEGWTGFSLLIDDVERYTGATLNFSLGALQAGLPHFFRLAYNNAATTGDFTMPATLWPNGTWVDPFPGTST</sequence>
<dbReference type="Pfam" id="PF03815">
    <property type="entry name" value="LCCL"/>
    <property type="match status" value="1"/>
</dbReference>
<evidence type="ECO:0000313" key="4">
    <source>
        <dbReference type="Proteomes" id="UP000287166"/>
    </source>
</evidence>
<feature type="transmembrane region" description="Helical" evidence="1">
    <location>
        <begin position="410"/>
        <end position="427"/>
    </location>
</feature>
<feature type="transmembrane region" description="Helical" evidence="1">
    <location>
        <begin position="341"/>
        <end position="360"/>
    </location>
</feature>
<keyword evidence="1" id="KW-0472">Membrane</keyword>
<feature type="transmembrane region" description="Helical" evidence="1">
    <location>
        <begin position="119"/>
        <end position="136"/>
    </location>
</feature>